<dbReference type="Proteomes" id="UP000323142">
    <property type="component" value="Unassembled WGS sequence"/>
</dbReference>
<reference evidence="6 7" key="1">
    <citation type="submission" date="2019-09" db="EMBL/GenBank/DDBJ databases">
        <title>Salinarimonas rosea gen. nov., sp. nov., a new member of the a-2 subgroup of the Proteobacteria.</title>
        <authorList>
            <person name="Liu J."/>
        </authorList>
    </citation>
    <scope>NUCLEOTIDE SEQUENCE [LARGE SCALE GENOMIC DNA]</scope>
    <source>
        <strain evidence="6 7">BN140002</strain>
    </source>
</reference>
<gene>
    <name evidence="6" type="ORF">F0L46_16050</name>
</gene>
<feature type="domain" description="PNPLA" evidence="5">
    <location>
        <begin position="13"/>
        <end position="187"/>
    </location>
</feature>
<feature type="active site" description="Proton acceptor" evidence="4">
    <location>
        <position position="174"/>
    </location>
</feature>
<proteinExistence type="predicted"/>
<dbReference type="PANTHER" id="PTHR14226:SF29">
    <property type="entry name" value="NEUROPATHY TARGET ESTERASE SWS"/>
    <property type="match status" value="1"/>
</dbReference>
<evidence type="ECO:0000313" key="6">
    <source>
        <dbReference type="EMBL" id="KAA2236221.1"/>
    </source>
</evidence>
<dbReference type="Pfam" id="PF01734">
    <property type="entry name" value="Patatin"/>
    <property type="match status" value="1"/>
</dbReference>
<reference evidence="6 7" key="2">
    <citation type="submission" date="2019-09" db="EMBL/GenBank/DDBJ databases">
        <authorList>
            <person name="Jin C."/>
        </authorList>
    </citation>
    <scope>NUCLEOTIDE SEQUENCE [LARGE SCALE GENOMIC DNA]</scope>
    <source>
        <strain evidence="6 7">BN140002</strain>
    </source>
</reference>
<evidence type="ECO:0000256" key="3">
    <source>
        <dbReference type="ARBA" id="ARBA00023098"/>
    </source>
</evidence>
<comment type="caution">
    <text evidence="4">Lacks conserved residue(s) required for the propagation of feature annotation.</text>
</comment>
<keyword evidence="1 4" id="KW-0378">Hydrolase</keyword>
<dbReference type="InterPro" id="IPR050301">
    <property type="entry name" value="NTE"/>
</dbReference>
<name>A0A5B2VB19_9HYPH</name>
<dbReference type="EMBL" id="VUOA01000028">
    <property type="protein sequence ID" value="KAA2236221.1"/>
    <property type="molecule type" value="Genomic_DNA"/>
</dbReference>
<evidence type="ECO:0000259" key="5">
    <source>
        <dbReference type="PROSITE" id="PS51635"/>
    </source>
</evidence>
<keyword evidence="7" id="KW-1185">Reference proteome</keyword>
<feature type="short sequence motif" description="DGA/G" evidence="4">
    <location>
        <begin position="174"/>
        <end position="176"/>
    </location>
</feature>
<keyword evidence="2 4" id="KW-0442">Lipid degradation</keyword>
<accession>A0A5B2VB19</accession>
<keyword evidence="3 4" id="KW-0443">Lipid metabolism</keyword>
<feature type="active site" description="Nucleophile" evidence="4">
    <location>
        <position position="46"/>
    </location>
</feature>
<feature type="short sequence motif" description="GXSXG" evidence="4">
    <location>
        <begin position="44"/>
        <end position="48"/>
    </location>
</feature>
<evidence type="ECO:0000256" key="1">
    <source>
        <dbReference type="ARBA" id="ARBA00022801"/>
    </source>
</evidence>
<evidence type="ECO:0000256" key="4">
    <source>
        <dbReference type="PROSITE-ProRule" id="PRU01161"/>
    </source>
</evidence>
<dbReference type="InterPro" id="IPR002641">
    <property type="entry name" value="PNPLA_dom"/>
</dbReference>
<protein>
    <submittedName>
        <fullName evidence="6">Patatin-like phospholipase family protein</fullName>
    </submittedName>
</protein>
<comment type="caution">
    <text evidence="6">The sequence shown here is derived from an EMBL/GenBank/DDBJ whole genome shotgun (WGS) entry which is preliminary data.</text>
</comment>
<dbReference type="PANTHER" id="PTHR14226">
    <property type="entry name" value="NEUROPATHY TARGET ESTERASE/SWISS CHEESE D.MELANOGASTER"/>
    <property type="match status" value="1"/>
</dbReference>
<dbReference type="PROSITE" id="PS51635">
    <property type="entry name" value="PNPLA"/>
    <property type="match status" value="1"/>
</dbReference>
<dbReference type="GO" id="GO:0016787">
    <property type="term" value="F:hydrolase activity"/>
    <property type="evidence" value="ECO:0007669"/>
    <property type="project" value="UniProtKB-UniRule"/>
</dbReference>
<dbReference type="Gene3D" id="3.40.1090.10">
    <property type="entry name" value="Cytosolic phospholipase A2 catalytic domain"/>
    <property type="match status" value="2"/>
</dbReference>
<dbReference type="AlphaFoldDB" id="A0A5B2VB19"/>
<evidence type="ECO:0000313" key="7">
    <source>
        <dbReference type="Proteomes" id="UP000323142"/>
    </source>
</evidence>
<dbReference type="GO" id="GO:0016042">
    <property type="term" value="P:lipid catabolic process"/>
    <property type="evidence" value="ECO:0007669"/>
    <property type="project" value="UniProtKB-UniRule"/>
</dbReference>
<sequence>MPDDAVLGPTIAVALGAGGARGLAHIPVLEALDELGLRPVALAGTSMGALVGAAYAAGIPAKTLRRHTLSVLRDRSRAMAKVLEARVGRFADVFSGLGNPLLVDGELILDAFWPEGIPTTFEALAIPFQAVATDYAAREEAPFATGSLRPVVAGSIAIPGLIRPVRLGERLLIDGGASNPLPFDHLIGRADLVVAVDVAGGPAAKPGRMPSNFEITMGTIQIMQTAINAAKLKIYRPQVVLTPDVSRFRALDFLEARAIFAAAEPAKEAFKRELERHLGGTSLPSPGWERGRG</sequence>
<dbReference type="RefSeq" id="WP_149819328.1">
    <property type="nucleotide sequence ID" value="NZ_VUOA01000028.1"/>
</dbReference>
<dbReference type="OrthoDB" id="5290098at2"/>
<dbReference type="InterPro" id="IPR016035">
    <property type="entry name" value="Acyl_Trfase/lysoPLipase"/>
</dbReference>
<organism evidence="6 7">
    <name type="scientific">Salinarimonas soli</name>
    <dbReference type="NCBI Taxonomy" id="1638099"/>
    <lineage>
        <taxon>Bacteria</taxon>
        <taxon>Pseudomonadati</taxon>
        <taxon>Pseudomonadota</taxon>
        <taxon>Alphaproteobacteria</taxon>
        <taxon>Hyphomicrobiales</taxon>
        <taxon>Salinarimonadaceae</taxon>
        <taxon>Salinarimonas</taxon>
    </lineage>
</organism>
<evidence type="ECO:0000256" key="2">
    <source>
        <dbReference type="ARBA" id="ARBA00022963"/>
    </source>
</evidence>
<dbReference type="SUPFAM" id="SSF52151">
    <property type="entry name" value="FabD/lysophospholipase-like"/>
    <property type="match status" value="1"/>
</dbReference>